<dbReference type="AlphaFoldDB" id="A0A0F9DJ98"/>
<accession>A0A0F9DJ98</accession>
<gene>
    <name evidence="1" type="ORF">LCGC14_2482040</name>
</gene>
<comment type="caution">
    <text evidence="1">The sequence shown here is derived from an EMBL/GenBank/DDBJ whole genome shotgun (WGS) entry which is preliminary data.</text>
</comment>
<protein>
    <submittedName>
        <fullName evidence="1">Uncharacterized protein</fullName>
    </submittedName>
</protein>
<evidence type="ECO:0000313" key="1">
    <source>
        <dbReference type="EMBL" id="KKL17786.1"/>
    </source>
</evidence>
<reference evidence="1" key="1">
    <citation type="journal article" date="2015" name="Nature">
        <title>Complex archaea that bridge the gap between prokaryotes and eukaryotes.</title>
        <authorList>
            <person name="Spang A."/>
            <person name="Saw J.H."/>
            <person name="Jorgensen S.L."/>
            <person name="Zaremba-Niedzwiedzka K."/>
            <person name="Martijn J."/>
            <person name="Lind A.E."/>
            <person name="van Eijk R."/>
            <person name="Schleper C."/>
            <person name="Guy L."/>
            <person name="Ettema T.J."/>
        </authorList>
    </citation>
    <scope>NUCLEOTIDE SEQUENCE</scope>
</reference>
<organism evidence="1">
    <name type="scientific">marine sediment metagenome</name>
    <dbReference type="NCBI Taxonomy" id="412755"/>
    <lineage>
        <taxon>unclassified sequences</taxon>
        <taxon>metagenomes</taxon>
        <taxon>ecological metagenomes</taxon>
    </lineage>
</organism>
<dbReference type="EMBL" id="LAZR01039122">
    <property type="protein sequence ID" value="KKL17786.1"/>
    <property type="molecule type" value="Genomic_DNA"/>
</dbReference>
<proteinExistence type="predicted"/>
<sequence length="130" mass="13998">MAMIGVYYGQIFNADGTKNGSEFPVNTYTTNSQGYPSAASLSNDQFVVTWMSLNQDGEMNGVFGQIFNAEIIPTSSTTSTTTSSSSSIIQSKSNTNEVSSGAERYTNSIALTAFTWIAQTIKGVFRVLVF</sequence>
<name>A0A0F9DJ98_9ZZZZ</name>